<dbReference type="InterPro" id="IPR000620">
    <property type="entry name" value="EamA_dom"/>
</dbReference>
<dbReference type="RefSeq" id="WP_175224968.1">
    <property type="nucleotide sequence ID" value="NZ_CADIKH010000002.1"/>
</dbReference>
<organism evidence="3 4">
    <name type="scientific">Paraburkholderia humisilvae</name>
    <dbReference type="NCBI Taxonomy" id="627669"/>
    <lineage>
        <taxon>Bacteria</taxon>
        <taxon>Pseudomonadati</taxon>
        <taxon>Pseudomonadota</taxon>
        <taxon>Betaproteobacteria</taxon>
        <taxon>Burkholderiales</taxon>
        <taxon>Burkholderiaceae</taxon>
        <taxon>Paraburkholderia</taxon>
    </lineage>
</organism>
<dbReference type="GO" id="GO:0016020">
    <property type="term" value="C:membrane"/>
    <property type="evidence" value="ECO:0007669"/>
    <property type="project" value="InterPro"/>
</dbReference>
<feature type="transmembrane region" description="Helical" evidence="1">
    <location>
        <begin position="89"/>
        <end position="110"/>
    </location>
</feature>
<evidence type="ECO:0000313" key="3">
    <source>
        <dbReference type="EMBL" id="CAB3748017.1"/>
    </source>
</evidence>
<feature type="transmembrane region" description="Helical" evidence="1">
    <location>
        <begin position="65"/>
        <end position="83"/>
    </location>
</feature>
<feature type="transmembrane region" description="Helical" evidence="1">
    <location>
        <begin position="230"/>
        <end position="250"/>
    </location>
</feature>
<keyword evidence="1" id="KW-1133">Transmembrane helix</keyword>
<feature type="transmembrane region" description="Helical" evidence="1">
    <location>
        <begin position="257"/>
        <end position="280"/>
    </location>
</feature>
<feature type="transmembrane region" description="Helical" evidence="1">
    <location>
        <begin position="194"/>
        <end position="218"/>
    </location>
</feature>
<dbReference type="AlphaFoldDB" id="A0A6J5D3N7"/>
<keyword evidence="1" id="KW-0472">Membrane</keyword>
<reference evidence="3 4" key="1">
    <citation type="submission" date="2020-04" db="EMBL/GenBank/DDBJ databases">
        <authorList>
            <person name="De Canck E."/>
        </authorList>
    </citation>
    <scope>NUCLEOTIDE SEQUENCE [LARGE SCALE GENOMIC DNA]</scope>
    <source>
        <strain evidence="3 4">LMG 29542</strain>
    </source>
</reference>
<dbReference type="Proteomes" id="UP000494363">
    <property type="component" value="Unassembled WGS sequence"/>
</dbReference>
<dbReference type="SUPFAM" id="SSF103481">
    <property type="entry name" value="Multidrug resistance efflux transporter EmrE"/>
    <property type="match status" value="1"/>
</dbReference>
<feature type="transmembrane region" description="Helical" evidence="1">
    <location>
        <begin position="122"/>
        <end position="141"/>
    </location>
</feature>
<name>A0A6J5D3N7_9BURK</name>
<accession>A0A6J5D3N7</accession>
<feature type="domain" description="EamA" evidence="2">
    <location>
        <begin position="3"/>
        <end position="137"/>
    </location>
</feature>
<keyword evidence="1" id="KW-0812">Transmembrane</keyword>
<sequence length="326" mass="34744">MRRGVMYGMMAGALWGTVFLVPRLLSDFSPLLLSSGRYMMYGIVSVVAALPSARSLLSRITAADVTALVKLALAGNLLYYLLVTGAVHMVGIAPASLIVGVLPVTVTLLGRSDRGAVPLTRLVWPLAMVLAGIACINIDVFTAGDSATAGGSILTKLTGLACAVGALISWTWFAVENARYLQRNDHFSGGEWSVLWGIVTGLLGAALWIIVAALPTGFVTAPAVDTRWHLFWMLNLGVAIGASWLGNGLWNAASKRLPLTLSGQLIVFETLFALLYAFIYDHRLPRPLETAAILLLLAGVSWSVRQHADDGAKHASLEEESQPAVH</sequence>
<dbReference type="EMBL" id="CADIKH010000002">
    <property type="protein sequence ID" value="CAB3748017.1"/>
    <property type="molecule type" value="Genomic_DNA"/>
</dbReference>
<evidence type="ECO:0000256" key="1">
    <source>
        <dbReference type="SAM" id="Phobius"/>
    </source>
</evidence>
<proteinExistence type="predicted"/>
<gene>
    <name evidence="3" type="primary">ytfF</name>
    <name evidence="3" type="ORF">LMG29542_00615</name>
</gene>
<feature type="transmembrane region" description="Helical" evidence="1">
    <location>
        <begin position="36"/>
        <end position="53"/>
    </location>
</feature>
<evidence type="ECO:0000313" key="4">
    <source>
        <dbReference type="Proteomes" id="UP000494363"/>
    </source>
</evidence>
<protein>
    <submittedName>
        <fullName evidence="3">Inner membrane protein YtfF</fullName>
    </submittedName>
</protein>
<keyword evidence="4" id="KW-1185">Reference proteome</keyword>
<dbReference type="InterPro" id="IPR037185">
    <property type="entry name" value="EmrE-like"/>
</dbReference>
<dbReference type="Pfam" id="PF00892">
    <property type="entry name" value="EamA"/>
    <property type="match status" value="1"/>
</dbReference>
<feature type="transmembrane region" description="Helical" evidence="1">
    <location>
        <begin position="153"/>
        <end position="173"/>
    </location>
</feature>
<evidence type="ECO:0000259" key="2">
    <source>
        <dbReference type="Pfam" id="PF00892"/>
    </source>
</evidence>